<dbReference type="InParanoid" id="E9GKK4"/>
<gene>
    <name evidence="1" type="ORF">DAPPUDRAFT_244267</name>
</gene>
<evidence type="ECO:0000313" key="1">
    <source>
        <dbReference type="EMBL" id="EFX80008.1"/>
    </source>
</evidence>
<sequence>MAFDEFMKETELKESGCVIPPPPVTILTSFIYLSNEHLPVDKSVNTMSQPTSLDLDDHNNGVVDNVIHVHQRTRQK</sequence>
<organism evidence="1 2">
    <name type="scientific">Daphnia pulex</name>
    <name type="common">Water flea</name>
    <dbReference type="NCBI Taxonomy" id="6669"/>
    <lineage>
        <taxon>Eukaryota</taxon>
        <taxon>Metazoa</taxon>
        <taxon>Ecdysozoa</taxon>
        <taxon>Arthropoda</taxon>
        <taxon>Crustacea</taxon>
        <taxon>Branchiopoda</taxon>
        <taxon>Diplostraca</taxon>
        <taxon>Cladocera</taxon>
        <taxon>Anomopoda</taxon>
        <taxon>Daphniidae</taxon>
        <taxon>Daphnia</taxon>
    </lineage>
</organism>
<dbReference type="KEGG" id="dpx:DAPPUDRAFT_244267"/>
<dbReference type="Proteomes" id="UP000000305">
    <property type="component" value="Unassembled WGS sequence"/>
</dbReference>
<dbReference type="AlphaFoldDB" id="E9GKK4"/>
<dbReference type="EMBL" id="GL732549">
    <property type="protein sequence ID" value="EFX80008.1"/>
    <property type="molecule type" value="Genomic_DNA"/>
</dbReference>
<name>E9GKK4_DAPPU</name>
<accession>E9GKK4</accession>
<keyword evidence="2" id="KW-1185">Reference proteome</keyword>
<reference evidence="1 2" key="1">
    <citation type="journal article" date="2011" name="Science">
        <title>The ecoresponsive genome of Daphnia pulex.</title>
        <authorList>
            <person name="Colbourne J.K."/>
            <person name="Pfrender M.E."/>
            <person name="Gilbert D."/>
            <person name="Thomas W.K."/>
            <person name="Tucker A."/>
            <person name="Oakley T.H."/>
            <person name="Tokishita S."/>
            <person name="Aerts A."/>
            <person name="Arnold G.J."/>
            <person name="Basu M.K."/>
            <person name="Bauer D.J."/>
            <person name="Caceres C.E."/>
            <person name="Carmel L."/>
            <person name="Casola C."/>
            <person name="Choi J.H."/>
            <person name="Detter J.C."/>
            <person name="Dong Q."/>
            <person name="Dusheyko S."/>
            <person name="Eads B.D."/>
            <person name="Frohlich T."/>
            <person name="Geiler-Samerotte K.A."/>
            <person name="Gerlach D."/>
            <person name="Hatcher P."/>
            <person name="Jogdeo S."/>
            <person name="Krijgsveld J."/>
            <person name="Kriventseva E.V."/>
            <person name="Kultz D."/>
            <person name="Laforsch C."/>
            <person name="Lindquist E."/>
            <person name="Lopez J."/>
            <person name="Manak J.R."/>
            <person name="Muller J."/>
            <person name="Pangilinan J."/>
            <person name="Patwardhan R.P."/>
            <person name="Pitluck S."/>
            <person name="Pritham E.J."/>
            <person name="Rechtsteiner A."/>
            <person name="Rho M."/>
            <person name="Rogozin I.B."/>
            <person name="Sakarya O."/>
            <person name="Salamov A."/>
            <person name="Schaack S."/>
            <person name="Shapiro H."/>
            <person name="Shiga Y."/>
            <person name="Skalitzky C."/>
            <person name="Smith Z."/>
            <person name="Souvorov A."/>
            <person name="Sung W."/>
            <person name="Tang Z."/>
            <person name="Tsuchiya D."/>
            <person name="Tu H."/>
            <person name="Vos H."/>
            <person name="Wang M."/>
            <person name="Wolf Y.I."/>
            <person name="Yamagata H."/>
            <person name="Yamada T."/>
            <person name="Ye Y."/>
            <person name="Shaw J.R."/>
            <person name="Andrews J."/>
            <person name="Crease T.J."/>
            <person name="Tang H."/>
            <person name="Lucas S.M."/>
            <person name="Robertson H.M."/>
            <person name="Bork P."/>
            <person name="Koonin E.V."/>
            <person name="Zdobnov E.M."/>
            <person name="Grigoriev I.V."/>
            <person name="Lynch M."/>
            <person name="Boore J.L."/>
        </authorList>
    </citation>
    <scope>NUCLEOTIDE SEQUENCE [LARGE SCALE GENOMIC DNA]</scope>
</reference>
<dbReference type="HOGENOM" id="CLU_2656970_0_0_1"/>
<evidence type="ECO:0000313" key="2">
    <source>
        <dbReference type="Proteomes" id="UP000000305"/>
    </source>
</evidence>
<proteinExistence type="predicted"/>
<protein>
    <submittedName>
        <fullName evidence="1">Uncharacterized protein</fullName>
    </submittedName>
</protein>
<dbReference type="OrthoDB" id="10419762at2759"/>